<gene>
    <name evidence="1" type="ORF">IO98_14290</name>
</gene>
<name>A0A084JLJ5_9FIRM</name>
<dbReference type="AlphaFoldDB" id="A0A084JLJ5"/>
<dbReference type="Proteomes" id="UP000028525">
    <property type="component" value="Unassembled WGS sequence"/>
</dbReference>
<organism evidence="1 2">
    <name type="scientific">Lacrimispora celerecrescens</name>
    <dbReference type="NCBI Taxonomy" id="29354"/>
    <lineage>
        <taxon>Bacteria</taxon>
        <taxon>Bacillati</taxon>
        <taxon>Bacillota</taxon>
        <taxon>Clostridia</taxon>
        <taxon>Lachnospirales</taxon>
        <taxon>Lachnospiraceae</taxon>
        <taxon>Lacrimispora</taxon>
    </lineage>
</organism>
<keyword evidence="2" id="KW-1185">Reference proteome</keyword>
<evidence type="ECO:0000313" key="1">
    <source>
        <dbReference type="EMBL" id="KEZ89829.1"/>
    </source>
</evidence>
<dbReference type="OrthoDB" id="9933499at2"/>
<reference evidence="1 2" key="1">
    <citation type="submission" date="2014-07" db="EMBL/GenBank/DDBJ databases">
        <title>Draft genome of Clostridium celerecrescens 152B isolated from sediments associated with methane hydrate from Krishna Godavari basin.</title>
        <authorList>
            <person name="Honkalas V.S."/>
            <person name="Dabir A.P."/>
            <person name="Arora P."/>
            <person name="Dhakephalkar P.K."/>
        </authorList>
    </citation>
    <scope>NUCLEOTIDE SEQUENCE [LARGE SCALE GENOMIC DNA]</scope>
    <source>
        <strain evidence="1 2">152B</strain>
    </source>
</reference>
<dbReference type="RefSeq" id="WP_038282060.1">
    <property type="nucleotide sequence ID" value="NZ_JPME01000015.1"/>
</dbReference>
<protein>
    <submittedName>
        <fullName evidence="1">Uncharacterized protein</fullName>
    </submittedName>
</protein>
<evidence type="ECO:0000313" key="2">
    <source>
        <dbReference type="Proteomes" id="UP000028525"/>
    </source>
</evidence>
<sequence>MEKVGKTGSKITKNVDELVRQFRTIPDDLLYDETYMERFVLEKIGLNNESLGELAPELAPYYGTGIYLAEPKAVFKVYDLGIEKRSELLVVS</sequence>
<dbReference type="EMBL" id="JPME01000015">
    <property type="protein sequence ID" value="KEZ89829.1"/>
    <property type="molecule type" value="Genomic_DNA"/>
</dbReference>
<comment type="caution">
    <text evidence="1">The sequence shown here is derived from an EMBL/GenBank/DDBJ whole genome shotgun (WGS) entry which is preliminary data.</text>
</comment>
<accession>A0A084JLJ5</accession>
<proteinExistence type="predicted"/>